<dbReference type="Proteomes" id="UP000298663">
    <property type="component" value="Unassembled WGS sequence"/>
</dbReference>
<proteinExistence type="predicted"/>
<accession>A0A4U5NT44</accession>
<feature type="signal peptide" evidence="1">
    <location>
        <begin position="1"/>
        <end position="19"/>
    </location>
</feature>
<dbReference type="AlphaFoldDB" id="A0A4U5NT44"/>
<keyword evidence="3" id="KW-1185">Reference proteome</keyword>
<evidence type="ECO:0000313" key="3">
    <source>
        <dbReference type="Proteomes" id="UP000298663"/>
    </source>
</evidence>
<dbReference type="OrthoDB" id="10009287at2759"/>
<dbReference type="PANTHER" id="PTHR34150">
    <property type="entry name" value="PROTEIN CBG08832-RELATED"/>
    <property type="match status" value="1"/>
</dbReference>
<sequence>MMNRLAFAVLLGFLALASAAPSDPLFDSGAAGNISFLTRAKRQYGCPANCFSSCSNTNQCQGYQVATMCVQGCCCPAPTPDLNSACSGKPAVAGCLNGLCGQGFFCQNNNYCCRCANGAEADRCVNGVCPAGYACNTNDYCCPIGGNVGGQCVGGQCPPAFVCGAGNLCYQNVQGFGRK</sequence>
<keyword evidence="1" id="KW-0732">Signal</keyword>
<evidence type="ECO:0008006" key="4">
    <source>
        <dbReference type="Google" id="ProtNLM"/>
    </source>
</evidence>
<protein>
    <recommendedName>
        <fullName evidence="4">CC domain-containing protein</fullName>
    </recommendedName>
</protein>
<dbReference type="EMBL" id="AZBU02000003">
    <property type="protein sequence ID" value="TKR86668.1"/>
    <property type="molecule type" value="Genomic_DNA"/>
</dbReference>
<comment type="caution">
    <text evidence="2">The sequence shown here is derived from an EMBL/GenBank/DDBJ whole genome shotgun (WGS) entry which is preliminary data.</text>
</comment>
<gene>
    <name evidence="2" type="ORF">L596_011213</name>
</gene>
<evidence type="ECO:0000313" key="2">
    <source>
        <dbReference type="EMBL" id="TKR86668.1"/>
    </source>
</evidence>
<evidence type="ECO:0000256" key="1">
    <source>
        <dbReference type="SAM" id="SignalP"/>
    </source>
</evidence>
<feature type="chain" id="PRO_5020336294" description="CC domain-containing protein" evidence="1">
    <location>
        <begin position="20"/>
        <end position="179"/>
    </location>
</feature>
<organism evidence="2 3">
    <name type="scientific">Steinernema carpocapsae</name>
    <name type="common">Entomopathogenic nematode</name>
    <dbReference type="NCBI Taxonomy" id="34508"/>
    <lineage>
        <taxon>Eukaryota</taxon>
        <taxon>Metazoa</taxon>
        <taxon>Ecdysozoa</taxon>
        <taxon>Nematoda</taxon>
        <taxon>Chromadorea</taxon>
        <taxon>Rhabditida</taxon>
        <taxon>Tylenchina</taxon>
        <taxon>Panagrolaimomorpha</taxon>
        <taxon>Strongyloidoidea</taxon>
        <taxon>Steinernematidae</taxon>
        <taxon>Steinernema</taxon>
    </lineage>
</organism>
<name>A0A4U5NT44_STECR</name>
<dbReference type="PANTHER" id="PTHR34150:SF12">
    <property type="entry name" value="CC DOMAIN-CONTAINING PROTEIN"/>
    <property type="match status" value="1"/>
</dbReference>
<reference evidence="2 3" key="1">
    <citation type="journal article" date="2015" name="Genome Biol.">
        <title>Comparative genomics of Steinernema reveals deeply conserved gene regulatory networks.</title>
        <authorList>
            <person name="Dillman A.R."/>
            <person name="Macchietto M."/>
            <person name="Porter C.F."/>
            <person name="Rogers A."/>
            <person name="Williams B."/>
            <person name="Antoshechkin I."/>
            <person name="Lee M.M."/>
            <person name="Goodwin Z."/>
            <person name="Lu X."/>
            <person name="Lewis E.E."/>
            <person name="Goodrich-Blair H."/>
            <person name="Stock S.P."/>
            <person name="Adams B.J."/>
            <person name="Sternberg P.W."/>
            <person name="Mortazavi A."/>
        </authorList>
    </citation>
    <scope>NUCLEOTIDE SEQUENCE [LARGE SCALE GENOMIC DNA]</scope>
    <source>
        <strain evidence="2 3">ALL</strain>
    </source>
</reference>
<dbReference type="STRING" id="34508.A0A4U5NT44"/>
<reference evidence="2 3" key="2">
    <citation type="journal article" date="2019" name="G3 (Bethesda)">
        <title>Hybrid Assembly of the Genome of the Entomopathogenic Nematode Steinernema carpocapsae Identifies the X-Chromosome.</title>
        <authorList>
            <person name="Serra L."/>
            <person name="Macchietto M."/>
            <person name="Macias-Munoz A."/>
            <person name="McGill C.J."/>
            <person name="Rodriguez I.M."/>
            <person name="Rodriguez B."/>
            <person name="Murad R."/>
            <person name="Mortazavi A."/>
        </authorList>
    </citation>
    <scope>NUCLEOTIDE SEQUENCE [LARGE SCALE GENOMIC DNA]</scope>
    <source>
        <strain evidence="2 3">ALL</strain>
    </source>
</reference>